<dbReference type="InterPro" id="IPR052906">
    <property type="entry name" value="Type_IV_Methyl-Rstrct_Enzyme"/>
</dbReference>
<dbReference type="InterPro" id="IPR025745">
    <property type="entry name" value="Mrr-like_N_dom"/>
</dbReference>
<evidence type="ECO:0000259" key="2">
    <source>
        <dbReference type="Pfam" id="PF04471"/>
    </source>
</evidence>
<dbReference type="Gene3D" id="3.40.1350.10">
    <property type="match status" value="1"/>
</dbReference>
<protein>
    <submittedName>
        <fullName evidence="4">Mrr restriction system protein</fullName>
    </submittedName>
</protein>
<dbReference type="InterPro" id="IPR011856">
    <property type="entry name" value="tRNA_endonuc-like_dom_sf"/>
</dbReference>
<dbReference type="SUPFAM" id="SSF52980">
    <property type="entry name" value="Restriction endonuclease-like"/>
    <property type="match status" value="1"/>
</dbReference>
<dbReference type="InterPro" id="IPR011335">
    <property type="entry name" value="Restrct_endonuc-II-like"/>
</dbReference>
<dbReference type="Pfam" id="PF14338">
    <property type="entry name" value="Mrr_N"/>
    <property type="match status" value="1"/>
</dbReference>
<evidence type="ECO:0000259" key="3">
    <source>
        <dbReference type="Pfam" id="PF14338"/>
    </source>
</evidence>
<gene>
    <name evidence="4" type="primary">mrr</name>
    <name evidence="4" type="ORF">Pla110_43830</name>
</gene>
<dbReference type="GO" id="GO:0009307">
    <property type="term" value="P:DNA restriction-modification system"/>
    <property type="evidence" value="ECO:0007669"/>
    <property type="project" value="InterPro"/>
</dbReference>
<evidence type="ECO:0000256" key="1">
    <source>
        <dbReference type="SAM" id="MobiDB-lite"/>
    </source>
</evidence>
<dbReference type="PANTHER" id="PTHR30015:SF7">
    <property type="entry name" value="TYPE IV METHYL-DIRECTED RESTRICTION ENZYME ECOKMRR"/>
    <property type="match status" value="1"/>
</dbReference>
<dbReference type="GO" id="GO:0003677">
    <property type="term" value="F:DNA binding"/>
    <property type="evidence" value="ECO:0007669"/>
    <property type="project" value="InterPro"/>
</dbReference>
<feature type="region of interest" description="Disordered" evidence="1">
    <location>
        <begin position="114"/>
        <end position="137"/>
    </location>
</feature>
<keyword evidence="5" id="KW-1185">Reference proteome</keyword>
<proteinExistence type="predicted"/>
<dbReference type="GO" id="GO:0015666">
    <property type="term" value="F:restriction endodeoxyribonuclease activity"/>
    <property type="evidence" value="ECO:0007669"/>
    <property type="project" value="TreeGrafter"/>
</dbReference>
<dbReference type="AlphaFoldDB" id="A0A518CTQ9"/>
<evidence type="ECO:0000313" key="5">
    <source>
        <dbReference type="Proteomes" id="UP000317178"/>
    </source>
</evidence>
<dbReference type="Proteomes" id="UP000317178">
    <property type="component" value="Chromosome"/>
</dbReference>
<feature type="domain" description="Restriction system protein Mrr-like N-terminal" evidence="3">
    <location>
        <begin position="6"/>
        <end position="91"/>
    </location>
</feature>
<dbReference type="EMBL" id="CP036281">
    <property type="protein sequence ID" value="QDU82622.1"/>
    <property type="molecule type" value="Genomic_DNA"/>
</dbReference>
<dbReference type="OrthoDB" id="9803736at2"/>
<name>A0A518CTQ9_9PLAN</name>
<sequence>MAIPNYQKCMRPLLEMISDGESYRMRDLVERIADHFTLTAAERQQLLPSNTQTIISNRTHWAKTYLKKAGLVDSPVRGVSKITDEGLKLLQSHSGEINTTVLAQYDSFNEFKQTSTTATDESAEEDSASDETPEEALETADRLLRDSLASDLLEKALSCSPQFFEQLVVDLLVAMGYGGSVKDAGQALGKSGDGGIDGVIKEDKLGLDLVCIQAKRWQGTVGRPLVQAFAGSMEGFRARKGVLITTGKFSKDALDYIDRIERKIVLIDGLQLCQLMIEHNVGVSIARSYQVKKIDIDYFDSEDL</sequence>
<dbReference type="InterPro" id="IPR007560">
    <property type="entry name" value="Restrct_endonuc_IV_Mrr"/>
</dbReference>
<reference evidence="4 5" key="1">
    <citation type="submission" date="2019-02" db="EMBL/GenBank/DDBJ databases">
        <title>Deep-cultivation of Planctomycetes and their phenomic and genomic characterization uncovers novel biology.</title>
        <authorList>
            <person name="Wiegand S."/>
            <person name="Jogler M."/>
            <person name="Boedeker C."/>
            <person name="Pinto D."/>
            <person name="Vollmers J."/>
            <person name="Rivas-Marin E."/>
            <person name="Kohn T."/>
            <person name="Peeters S.H."/>
            <person name="Heuer A."/>
            <person name="Rast P."/>
            <person name="Oberbeckmann S."/>
            <person name="Bunk B."/>
            <person name="Jeske O."/>
            <person name="Meyerdierks A."/>
            <person name="Storesund J.E."/>
            <person name="Kallscheuer N."/>
            <person name="Luecker S."/>
            <person name="Lage O.M."/>
            <person name="Pohl T."/>
            <person name="Merkel B.J."/>
            <person name="Hornburger P."/>
            <person name="Mueller R.-W."/>
            <person name="Bruemmer F."/>
            <person name="Labrenz M."/>
            <person name="Spormann A.M."/>
            <person name="Op den Camp H."/>
            <person name="Overmann J."/>
            <person name="Amann R."/>
            <person name="Jetten M.S.M."/>
            <person name="Mascher T."/>
            <person name="Medema M.H."/>
            <person name="Devos D.P."/>
            <person name="Kaster A.-K."/>
            <person name="Ovreas L."/>
            <person name="Rohde M."/>
            <person name="Galperin M.Y."/>
            <person name="Jogler C."/>
        </authorList>
    </citation>
    <scope>NUCLEOTIDE SEQUENCE [LARGE SCALE GENOMIC DNA]</scope>
    <source>
        <strain evidence="4 5">Pla110</strain>
    </source>
</reference>
<dbReference type="RefSeq" id="WP_144998977.1">
    <property type="nucleotide sequence ID" value="NZ_CP036281.1"/>
</dbReference>
<accession>A0A518CTQ9</accession>
<feature type="domain" description="Restriction endonuclease type IV Mrr" evidence="2">
    <location>
        <begin position="158"/>
        <end position="276"/>
    </location>
</feature>
<dbReference type="PANTHER" id="PTHR30015">
    <property type="entry name" value="MRR RESTRICTION SYSTEM PROTEIN"/>
    <property type="match status" value="1"/>
</dbReference>
<organism evidence="4 5">
    <name type="scientific">Polystyrenella longa</name>
    <dbReference type="NCBI Taxonomy" id="2528007"/>
    <lineage>
        <taxon>Bacteria</taxon>
        <taxon>Pseudomonadati</taxon>
        <taxon>Planctomycetota</taxon>
        <taxon>Planctomycetia</taxon>
        <taxon>Planctomycetales</taxon>
        <taxon>Planctomycetaceae</taxon>
        <taxon>Polystyrenella</taxon>
    </lineage>
</organism>
<dbReference type="Pfam" id="PF04471">
    <property type="entry name" value="Mrr_cat"/>
    <property type="match status" value="1"/>
</dbReference>
<evidence type="ECO:0000313" key="4">
    <source>
        <dbReference type="EMBL" id="QDU82622.1"/>
    </source>
</evidence>
<dbReference type="REBASE" id="356319">
    <property type="entry name" value="PbaPla110MrrP"/>
</dbReference>
<feature type="compositionally biased region" description="Acidic residues" evidence="1">
    <location>
        <begin position="121"/>
        <end position="137"/>
    </location>
</feature>
<dbReference type="KEGG" id="plon:Pla110_43830"/>